<dbReference type="Gramene" id="EME28174">
    <property type="protein sequence ID" value="EME28174"/>
    <property type="gene ID" value="Gasu_43400"/>
</dbReference>
<evidence type="ECO:0000259" key="2">
    <source>
        <dbReference type="PROSITE" id="PS50086"/>
    </source>
</evidence>
<dbReference type="KEGG" id="gsl:Gasu_43400"/>
<keyword evidence="1" id="KW-0343">GTPase activation</keyword>
<dbReference type="InterPro" id="IPR035969">
    <property type="entry name" value="Rab-GAP_TBC_sf"/>
</dbReference>
<dbReference type="PANTHER" id="PTHR22957">
    <property type="entry name" value="TBC1 DOMAIN FAMILY MEMBER GTPASE-ACTIVATING PROTEIN"/>
    <property type="match status" value="1"/>
</dbReference>
<protein>
    <submittedName>
        <fullName evidence="3">RAB GTPase activator</fullName>
    </submittedName>
</protein>
<accession>M2XXK6</accession>
<evidence type="ECO:0000313" key="3">
    <source>
        <dbReference type="EMBL" id="EME28174.1"/>
    </source>
</evidence>
<dbReference type="Proteomes" id="UP000030680">
    <property type="component" value="Unassembled WGS sequence"/>
</dbReference>
<dbReference type="SMART" id="SM00164">
    <property type="entry name" value="TBC"/>
    <property type="match status" value="1"/>
</dbReference>
<reference evidence="4" key="1">
    <citation type="journal article" date="2013" name="Science">
        <title>Gene transfer from bacteria and archaea facilitated evolution of an extremophilic eukaryote.</title>
        <authorList>
            <person name="Schonknecht G."/>
            <person name="Chen W.H."/>
            <person name="Ternes C.M."/>
            <person name="Barbier G.G."/>
            <person name="Shrestha R.P."/>
            <person name="Stanke M."/>
            <person name="Brautigam A."/>
            <person name="Baker B.J."/>
            <person name="Banfield J.F."/>
            <person name="Garavito R.M."/>
            <person name="Carr K."/>
            <person name="Wilkerson C."/>
            <person name="Rensing S.A."/>
            <person name="Gagneul D."/>
            <person name="Dickenson N.E."/>
            <person name="Oesterhelt C."/>
            <person name="Lercher M.J."/>
            <person name="Weber A.P."/>
        </authorList>
    </citation>
    <scope>NUCLEOTIDE SEQUENCE [LARGE SCALE GENOMIC DNA]</scope>
    <source>
        <strain evidence="4">074W</strain>
    </source>
</reference>
<evidence type="ECO:0000256" key="1">
    <source>
        <dbReference type="ARBA" id="ARBA00022468"/>
    </source>
</evidence>
<dbReference type="InterPro" id="IPR000195">
    <property type="entry name" value="Rab-GAP-TBC_dom"/>
</dbReference>
<dbReference type="STRING" id="130081.M2XXK6"/>
<dbReference type="AlphaFoldDB" id="M2XXK6"/>
<dbReference type="Pfam" id="PF00566">
    <property type="entry name" value="RabGAP-TBC"/>
    <property type="match status" value="1"/>
</dbReference>
<dbReference type="SUPFAM" id="SSF47923">
    <property type="entry name" value="Ypt/Rab-GAP domain of gyp1p"/>
    <property type="match status" value="2"/>
</dbReference>
<dbReference type="RefSeq" id="XP_005704694.1">
    <property type="nucleotide sequence ID" value="XM_005704637.1"/>
</dbReference>
<sequence length="642" mass="76016">MSVHSPVTDIGKVDEDLLQSSSPNDQYSTESTRILFFVKSVQFNLGKVTLEHCKIPGNSEASSSQWWTGFLCCIRAIDCSFLLFSPDVYLSNQVAHYKLEDWLDLEHTLVVRIQSLLACIVEGNSLEFILQDGTRGPIFRFRQVKSQNSLLCVLQDEFLFYPCDFSESSPVGLFIRKEQEWLECLPNEASIVSSIAEQQGYNTTNISNDRENAEFSESRAKTRFLFPMEIAERLANIARITREARNELFEKLGRSPKSRNDELSELSLEKLQKCAWPLDIMNESLLEEEEQVSYAVRTLDKEEDLPEFFKDEMKSFIPLRLDTLYSYQDEEGRIFYSTLLEYIVFRSTCHDCHVRRQIWPYLLQIFPWHSNSQQRQAILLEKTRQYRLLKSQWQNIIPEQELQFRAFRERRDLIEKDVIRTDRNISIYEDNNSIATHKMKEILLTYSFYNFDIGYCQGMSDILSPILFVFYSSEEEKDKQMEEEQEVYIFWCFSGLMQRIQSHFCIDQSGMSNQLARLKHIVQVFDSNLAKWLESKSPEYIFCFRWLLVLFKREFVLEDVLKLWDVFFCETFAKRDLNLFVAAGLLVLHRERIIREQMDFDDLIRYIHDMSLRIDVHLAIRKGIELQQRYYTHQKETLQVDN</sequence>
<keyword evidence="4" id="KW-1185">Reference proteome</keyword>
<dbReference type="EMBL" id="KB454523">
    <property type="protein sequence ID" value="EME28174.1"/>
    <property type="molecule type" value="Genomic_DNA"/>
</dbReference>
<name>M2XXK6_GALSU</name>
<dbReference type="GO" id="GO:0005096">
    <property type="term" value="F:GTPase activator activity"/>
    <property type="evidence" value="ECO:0007669"/>
    <property type="project" value="UniProtKB-KW"/>
</dbReference>
<dbReference type="OrthoDB" id="5926at2759"/>
<feature type="domain" description="Rab-GAP TBC" evidence="2">
    <location>
        <begin position="349"/>
        <end position="571"/>
    </location>
</feature>
<organism evidence="3 4">
    <name type="scientific">Galdieria sulphuraria</name>
    <name type="common">Red alga</name>
    <dbReference type="NCBI Taxonomy" id="130081"/>
    <lineage>
        <taxon>Eukaryota</taxon>
        <taxon>Rhodophyta</taxon>
        <taxon>Bangiophyceae</taxon>
        <taxon>Galdieriales</taxon>
        <taxon>Galdieriaceae</taxon>
        <taxon>Galdieria</taxon>
    </lineage>
</organism>
<gene>
    <name evidence="3" type="ORF">Gasu_43400</name>
</gene>
<proteinExistence type="predicted"/>
<dbReference type="GeneID" id="17087035"/>
<dbReference type="PROSITE" id="PS50086">
    <property type="entry name" value="TBC_RABGAP"/>
    <property type="match status" value="1"/>
</dbReference>
<dbReference type="Gene3D" id="1.10.8.270">
    <property type="entry name" value="putative rabgap domain of human tbc1 domain family member 14 like domains"/>
    <property type="match status" value="1"/>
</dbReference>
<dbReference type="eggNOG" id="KOG2197">
    <property type="taxonomic scope" value="Eukaryota"/>
</dbReference>
<dbReference type="Gene3D" id="1.10.472.80">
    <property type="entry name" value="Ypt/Rab-GAP domain of gyp1p, domain 3"/>
    <property type="match status" value="1"/>
</dbReference>
<dbReference type="PANTHER" id="PTHR22957:SF502">
    <property type="entry name" value="SMALL G PROTEIN SIGNALING MODULATOR 2-RELATED"/>
    <property type="match status" value="1"/>
</dbReference>
<evidence type="ECO:0000313" key="4">
    <source>
        <dbReference type="Proteomes" id="UP000030680"/>
    </source>
</evidence>